<reference evidence="2 3" key="1">
    <citation type="journal article" date="2023" name="Life. Sci Alliance">
        <title>Evolutionary insights into 3D genome organization and epigenetic landscape of Vigna mungo.</title>
        <authorList>
            <person name="Junaid A."/>
            <person name="Singh B."/>
            <person name="Bhatia S."/>
        </authorList>
    </citation>
    <scope>NUCLEOTIDE SEQUENCE [LARGE SCALE GENOMIC DNA]</scope>
    <source>
        <strain evidence="2">Urdbean</strain>
    </source>
</reference>
<name>A0AAQ3NJF7_VIGMU</name>
<evidence type="ECO:0000256" key="1">
    <source>
        <dbReference type="SAM" id="MobiDB-lite"/>
    </source>
</evidence>
<protein>
    <submittedName>
        <fullName evidence="2">Uncharacterized protein</fullName>
    </submittedName>
</protein>
<keyword evidence="3" id="KW-1185">Reference proteome</keyword>
<dbReference type="GO" id="GO:0005546">
    <property type="term" value="F:phosphatidylinositol-4,5-bisphosphate binding"/>
    <property type="evidence" value="ECO:0007669"/>
    <property type="project" value="TreeGrafter"/>
</dbReference>
<sequence length="222" mass="25426">MERERKENHRDEEKEKIQMKGKSSQSDPDYEEDGLGVDPDKCYAEPNLSPENCESEGDVLKFPFLDSIGREVQVGSDMYVALSAPVLSAVGERYYKVTVEALRVCGELVWVVRPNIENYLHVFLCFLGNEITRLTAVKEDFYAVGDWAYKIDLLRCISMHGITERYLSGQKADAAGFVRDLLRDLESRISMQLNRFVDEACHQIERNEMNVRSTGVLSYIPR</sequence>
<organism evidence="2 3">
    <name type="scientific">Vigna mungo</name>
    <name type="common">Black gram</name>
    <name type="synonym">Phaseolus mungo</name>
    <dbReference type="NCBI Taxonomy" id="3915"/>
    <lineage>
        <taxon>Eukaryota</taxon>
        <taxon>Viridiplantae</taxon>
        <taxon>Streptophyta</taxon>
        <taxon>Embryophyta</taxon>
        <taxon>Tracheophyta</taxon>
        <taxon>Spermatophyta</taxon>
        <taxon>Magnoliopsida</taxon>
        <taxon>eudicotyledons</taxon>
        <taxon>Gunneridae</taxon>
        <taxon>Pentapetalae</taxon>
        <taxon>rosids</taxon>
        <taxon>fabids</taxon>
        <taxon>Fabales</taxon>
        <taxon>Fabaceae</taxon>
        <taxon>Papilionoideae</taxon>
        <taxon>50 kb inversion clade</taxon>
        <taxon>NPAAA clade</taxon>
        <taxon>indigoferoid/millettioid clade</taxon>
        <taxon>Phaseoleae</taxon>
        <taxon>Vigna</taxon>
    </lineage>
</organism>
<dbReference type="PANTHER" id="PTHR16092">
    <property type="entry name" value="SEC3/SYNTAXIN-RELATED"/>
    <property type="match status" value="1"/>
</dbReference>
<dbReference type="AlphaFoldDB" id="A0AAQ3NJF7"/>
<evidence type="ECO:0000313" key="3">
    <source>
        <dbReference type="Proteomes" id="UP001374535"/>
    </source>
</evidence>
<dbReference type="EMBL" id="CP144696">
    <property type="protein sequence ID" value="WVZ10910.1"/>
    <property type="molecule type" value="Genomic_DNA"/>
</dbReference>
<dbReference type="Pfam" id="PF25782">
    <property type="entry name" value="TPR_CAND1"/>
    <property type="match status" value="1"/>
</dbReference>
<dbReference type="PANTHER" id="PTHR16092:SF14">
    <property type="entry name" value="EXOCYST COMPLEX COMPONENT 1 ISOFORM X1"/>
    <property type="match status" value="1"/>
</dbReference>
<feature type="compositionally biased region" description="Basic and acidic residues" evidence="1">
    <location>
        <begin position="1"/>
        <end position="18"/>
    </location>
</feature>
<dbReference type="GO" id="GO:0000145">
    <property type="term" value="C:exocyst"/>
    <property type="evidence" value="ECO:0007669"/>
    <property type="project" value="TreeGrafter"/>
</dbReference>
<dbReference type="GO" id="GO:0005886">
    <property type="term" value="C:plasma membrane"/>
    <property type="evidence" value="ECO:0007669"/>
    <property type="project" value="TreeGrafter"/>
</dbReference>
<dbReference type="GO" id="GO:0006893">
    <property type="term" value="P:Golgi to plasma membrane transport"/>
    <property type="evidence" value="ECO:0007669"/>
    <property type="project" value="TreeGrafter"/>
</dbReference>
<gene>
    <name evidence="2" type="ORF">V8G54_015440</name>
</gene>
<accession>A0AAQ3NJF7</accession>
<proteinExistence type="predicted"/>
<evidence type="ECO:0000313" key="2">
    <source>
        <dbReference type="EMBL" id="WVZ10910.1"/>
    </source>
</evidence>
<dbReference type="Proteomes" id="UP001374535">
    <property type="component" value="Chromosome 5"/>
</dbReference>
<dbReference type="GO" id="GO:0006887">
    <property type="term" value="P:exocytosis"/>
    <property type="evidence" value="ECO:0007669"/>
    <property type="project" value="TreeGrafter"/>
</dbReference>
<feature type="region of interest" description="Disordered" evidence="1">
    <location>
        <begin position="1"/>
        <end position="41"/>
    </location>
</feature>